<comment type="caution">
    <text evidence="2">The sequence shown here is derived from an EMBL/GenBank/DDBJ whole genome shotgun (WGS) entry which is preliminary data.</text>
</comment>
<name>A0A1N7SN00_9BURK</name>
<reference evidence="2" key="1">
    <citation type="submission" date="2016-12" db="EMBL/GenBank/DDBJ databases">
        <authorList>
            <person name="Moulin L."/>
        </authorList>
    </citation>
    <scope>NUCLEOTIDE SEQUENCE [LARGE SCALE GENOMIC DNA]</scope>
    <source>
        <strain evidence="2">STM 7183</strain>
    </source>
</reference>
<accession>A0A1N7SN00</accession>
<organism evidence="2 3">
    <name type="scientific">Paraburkholderia piptadeniae</name>
    <dbReference type="NCBI Taxonomy" id="1701573"/>
    <lineage>
        <taxon>Bacteria</taxon>
        <taxon>Pseudomonadati</taxon>
        <taxon>Pseudomonadota</taxon>
        <taxon>Betaproteobacteria</taxon>
        <taxon>Burkholderiales</taxon>
        <taxon>Burkholderiaceae</taxon>
        <taxon>Paraburkholderia</taxon>
    </lineage>
</organism>
<feature type="signal peptide" evidence="1">
    <location>
        <begin position="1"/>
        <end position="25"/>
    </location>
</feature>
<evidence type="ECO:0008006" key="4">
    <source>
        <dbReference type="Google" id="ProtNLM"/>
    </source>
</evidence>
<dbReference type="InterPro" id="IPR025421">
    <property type="entry name" value="DUF4148"/>
</dbReference>
<dbReference type="EMBL" id="CYGY02000065">
    <property type="protein sequence ID" value="SIT48790.1"/>
    <property type="molecule type" value="Genomic_DNA"/>
</dbReference>
<evidence type="ECO:0000256" key="1">
    <source>
        <dbReference type="SAM" id="SignalP"/>
    </source>
</evidence>
<dbReference type="Pfam" id="PF13663">
    <property type="entry name" value="DUF4148"/>
    <property type="match status" value="1"/>
</dbReference>
<dbReference type="Proteomes" id="UP000195569">
    <property type="component" value="Unassembled WGS sequence"/>
</dbReference>
<dbReference type="RefSeq" id="WP_087738130.1">
    <property type="nucleotide sequence ID" value="NZ_CYGY02000065.1"/>
</dbReference>
<proteinExistence type="predicted"/>
<keyword evidence="1" id="KW-0732">Signal</keyword>
<evidence type="ECO:0000313" key="3">
    <source>
        <dbReference type="Proteomes" id="UP000195569"/>
    </source>
</evidence>
<dbReference type="OrthoDB" id="9132791at2"/>
<evidence type="ECO:0000313" key="2">
    <source>
        <dbReference type="EMBL" id="SIT48790.1"/>
    </source>
</evidence>
<protein>
    <recommendedName>
        <fullName evidence="4">DUF4148 domain-containing protein</fullName>
    </recommendedName>
</protein>
<feature type="chain" id="PRO_5013043368" description="DUF4148 domain-containing protein" evidence="1">
    <location>
        <begin position="26"/>
        <end position="87"/>
    </location>
</feature>
<keyword evidence="3" id="KW-1185">Reference proteome</keyword>
<gene>
    <name evidence="2" type="ORF">BN2476_650054</name>
</gene>
<dbReference type="AlphaFoldDB" id="A0A1N7SN00"/>
<sequence length="87" mass="9250">MNSLPRIALGVLAAACCFASVAAPAQPYDSTVPLTRAKVRADLIEWRQAGYDQSDDWFDYPDSAIRAGAIVAQRRAAAGTPAGQMPQ</sequence>